<dbReference type="RefSeq" id="WP_117153488.1">
    <property type="nucleotide sequence ID" value="NZ_BMLG01000002.1"/>
</dbReference>
<organism evidence="2 3">
    <name type="scientific">Paraliobacillus quinghaiensis</name>
    <dbReference type="NCBI Taxonomy" id="470815"/>
    <lineage>
        <taxon>Bacteria</taxon>
        <taxon>Bacillati</taxon>
        <taxon>Bacillota</taxon>
        <taxon>Bacilli</taxon>
        <taxon>Bacillales</taxon>
        <taxon>Bacillaceae</taxon>
        <taxon>Paraliobacillus</taxon>
    </lineage>
</organism>
<sequence>MLFGPPPQRNPYRGPQPRRRQQSAMNFPPQNRRPFRQSENPFQRDFMMPQRPQPYNQQNQTKQSPVEGLSSLIKDENGNIDMNKVGSSVQQVMGIYGQAAPLIKMVRGFF</sequence>
<feature type="region of interest" description="Disordered" evidence="1">
    <location>
        <begin position="1"/>
        <end position="66"/>
    </location>
</feature>
<accession>A0A917TJY6</accession>
<keyword evidence="3" id="KW-1185">Reference proteome</keyword>
<feature type="compositionally biased region" description="Low complexity" evidence="1">
    <location>
        <begin position="49"/>
        <end position="60"/>
    </location>
</feature>
<protein>
    <recommendedName>
        <fullName evidence="4">YppG-like protein</fullName>
    </recommendedName>
</protein>
<gene>
    <name evidence="2" type="ORF">GCM10011351_09690</name>
</gene>
<dbReference type="InterPro" id="IPR025555">
    <property type="entry name" value="YppG"/>
</dbReference>
<dbReference type="EMBL" id="BMLG01000002">
    <property type="protein sequence ID" value="GGM26120.1"/>
    <property type="molecule type" value="Genomic_DNA"/>
</dbReference>
<dbReference type="Proteomes" id="UP000618460">
    <property type="component" value="Unassembled WGS sequence"/>
</dbReference>
<name>A0A917TJY6_9BACI</name>
<dbReference type="Pfam" id="PF14179">
    <property type="entry name" value="YppG"/>
    <property type="match status" value="1"/>
</dbReference>
<evidence type="ECO:0000256" key="1">
    <source>
        <dbReference type="SAM" id="MobiDB-lite"/>
    </source>
</evidence>
<dbReference type="OrthoDB" id="2974195at2"/>
<reference evidence="2" key="1">
    <citation type="journal article" date="2014" name="Int. J. Syst. Evol. Microbiol.">
        <title>Complete genome sequence of Corynebacterium casei LMG S-19264T (=DSM 44701T), isolated from a smear-ripened cheese.</title>
        <authorList>
            <consortium name="US DOE Joint Genome Institute (JGI-PGF)"/>
            <person name="Walter F."/>
            <person name="Albersmeier A."/>
            <person name="Kalinowski J."/>
            <person name="Ruckert C."/>
        </authorList>
    </citation>
    <scope>NUCLEOTIDE SEQUENCE</scope>
    <source>
        <strain evidence="2">CGMCC 1.6333</strain>
    </source>
</reference>
<evidence type="ECO:0008006" key="4">
    <source>
        <dbReference type="Google" id="ProtNLM"/>
    </source>
</evidence>
<evidence type="ECO:0000313" key="2">
    <source>
        <dbReference type="EMBL" id="GGM26120.1"/>
    </source>
</evidence>
<comment type="caution">
    <text evidence="2">The sequence shown here is derived from an EMBL/GenBank/DDBJ whole genome shotgun (WGS) entry which is preliminary data.</text>
</comment>
<dbReference type="AlphaFoldDB" id="A0A917TJY6"/>
<proteinExistence type="predicted"/>
<evidence type="ECO:0000313" key="3">
    <source>
        <dbReference type="Proteomes" id="UP000618460"/>
    </source>
</evidence>
<reference evidence="2" key="2">
    <citation type="submission" date="2020-09" db="EMBL/GenBank/DDBJ databases">
        <authorList>
            <person name="Sun Q."/>
            <person name="Zhou Y."/>
        </authorList>
    </citation>
    <scope>NUCLEOTIDE SEQUENCE</scope>
    <source>
        <strain evidence="2">CGMCC 1.6333</strain>
    </source>
</reference>